<evidence type="ECO:0000313" key="4">
    <source>
        <dbReference type="EMBL" id="QEH37745.1"/>
    </source>
</evidence>
<keyword evidence="5" id="KW-1185">Reference proteome</keyword>
<dbReference type="OrthoDB" id="9784383at2"/>
<reference evidence="4 5" key="1">
    <citation type="submission" date="2019-08" db="EMBL/GenBank/DDBJ databases">
        <title>Deep-cultivation of Planctomycetes and their phenomic and genomic characterization uncovers novel biology.</title>
        <authorList>
            <person name="Wiegand S."/>
            <person name="Jogler M."/>
            <person name="Boedeker C."/>
            <person name="Pinto D."/>
            <person name="Vollmers J."/>
            <person name="Rivas-Marin E."/>
            <person name="Kohn T."/>
            <person name="Peeters S.H."/>
            <person name="Heuer A."/>
            <person name="Rast P."/>
            <person name="Oberbeckmann S."/>
            <person name="Bunk B."/>
            <person name="Jeske O."/>
            <person name="Meyerdierks A."/>
            <person name="Storesund J.E."/>
            <person name="Kallscheuer N."/>
            <person name="Luecker S."/>
            <person name="Lage O.M."/>
            <person name="Pohl T."/>
            <person name="Merkel B.J."/>
            <person name="Hornburger P."/>
            <person name="Mueller R.-W."/>
            <person name="Bruemmer F."/>
            <person name="Labrenz M."/>
            <person name="Spormann A.M."/>
            <person name="Op den Camp H."/>
            <person name="Overmann J."/>
            <person name="Amann R."/>
            <person name="Jetten M.S.M."/>
            <person name="Mascher T."/>
            <person name="Medema M.H."/>
            <person name="Devos D.P."/>
            <person name="Kaster A.-K."/>
            <person name="Ovreas L."/>
            <person name="Rohde M."/>
            <person name="Galperin M.Y."/>
            <person name="Jogler C."/>
        </authorList>
    </citation>
    <scope>NUCLEOTIDE SEQUENCE [LARGE SCALE GENOMIC DNA]</scope>
    <source>
        <strain evidence="4 5">OJF2</strain>
    </source>
</reference>
<evidence type="ECO:0000256" key="1">
    <source>
        <dbReference type="SAM" id="MobiDB-lite"/>
    </source>
</evidence>
<dbReference type="Pfam" id="PF08487">
    <property type="entry name" value="VIT"/>
    <property type="match status" value="1"/>
</dbReference>
<organism evidence="4 5">
    <name type="scientific">Aquisphaera giovannonii</name>
    <dbReference type="NCBI Taxonomy" id="406548"/>
    <lineage>
        <taxon>Bacteria</taxon>
        <taxon>Pseudomonadati</taxon>
        <taxon>Planctomycetota</taxon>
        <taxon>Planctomycetia</taxon>
        <taxon>Isosphaerales</taxon>
        <taxon>Isosphaeraceae</taxon>
        <taxon>Aquisphaera</taxon>
    </lineage>
</organism>
<proteinExistence type="predicted"/>
<sequence>MRARQVLRRSGWGTVALIVGLSCAPGVLAQGFIVDRRPGIPIARSYEIREVAIDARVRDQVAEVQVSQTFHNPGSVQIESEFLFPLPEDGAVQNFVLMVDGRELPGRLMTKEEARRIYEEIVRSKRDPALLEYMGRGLYRTSVFPIPPGAERKVTMRYTQLCKRDRDLVEFSYPLSTQKFTTKPIQRLGVRIAISSKSAIKSIYSPSDDARIDRSGDHEARVSLERRDVVPSADFRLVYSLGDGAIGASVLSYRPSAGEDGYFLLLASPEVKAADSRPLPKTVVFVLDRSGSMAGKKIEQARKALKSVLNNLREDDLFNIVVYDDRSESFRPELQRYTSRTREEAERFVENIREGGSTNIDAALKDALAMIRDDSRPSYVLFLTDGLPTAGETQELKIAENCRRDNLRRAKIFSFGVGYDVNARLLDRLSGGNGGTSEYVKPDEDIEAHVGRFYAKLTSPVLVDTRIELSGTDVNRTYPRDVPDLFDGGQIVWVGRYRQSGPTTVRIGGKVGGERRSFEFPAELAEAGRGGGHDFVERIWATRRVGYLIDQIDMSGQNRELIDELVGLSTKYGIMTPYTSFLADERVPLAAATANAMRAGESAQALGSVSGEFGVSQRGLKQGYMQADRAAAAGAFAESERFAHHAMRDMGGYGPVPGMGGAGMGGMMGGRAGGAPARPQASAKAASSAPEGFGRRADGKDESRLAEGRATVRQLGAKTFYYKDNRWIDSTVKPDEDAKARRIRQFSDEFFALARSQSAEVNQYLTFGEPVTVNLDGTVYRIDPDEARP</sequence>
<feature type="domain" description="VIT" evidence="3">
    <location>
        <begin position="32"/>
        <end position="160"/>
    </location>
</feature>
<dbReference type="InterPro" id="IPR002035">
    <property type="entry name" value="VWF_A"/>
</dbReference>
<dbReference type="SMART" id="SM00327">
    <property type="entry name" value="VWA"/>
    <property type="match status" value="1"/>
</dbReference>
<dbReference type="Pfam" id="PF00092">
    <property type="entry name" value="VWA"/>
    <property type="match status" value="1"/>
</dbReference>
<dbReference type="SUPFAM" id="SSF53300">
    <property type="entry name" value="vWA-like"/>
    <property type="match status" value="1"/>
</dbReference>
<dbReference type="EMBL" id="CP042997">
    <property type="protein sequence ID" value="QEH37745.1"/>
    <property type="molecule type" value="Genomic_DNA"/>
</dbReference>
<dbReference type="InterPro" id="IPR036465">
    <property type="entry name" value="vWFA_dom_sf"/>
</dbReference>
<dbReference type="Proteomes" id="UP000324233">
    <property type="component" value="Chromosome"/>
</dbReference>
<dbReference type="PANTHER" id="PTHR10338:SF108">
    <property type="entry name" value="INTER-ALPHA-TRYPSIN INHIBITOR HEAVY CHAIN H4-LIKE PROTEIN"/>
    <property type="match status" value="1"/>
</dbReference>
<dbReference type="PROSITE" id="PS51257">
    <property type="entry name" value="PROKAR_LIPOPROTEIN"/>
    <property type="match status" value="1"/>
</dbReference>
<gene>
    <name evidence="4" type="ORF">OJF2_63360</name>
</gene>
<dbReference type="RefSeq" id="WP_148597267.1">
    <property type="nucleotide sequence ID" value="NZ_CP042997.1"/>
</dbReference>
<protein>
    <submittedName>
        <fullName evidence="4">von Willebrand factor type A domain protein</fullName>
    </submittedName>
</protein>
<feature type="region of interest" description="Disordered" evidence="1">
    <location>
        <begin position="670"/>
        <end position="704"/>
    </location>
</feature>
<feature type="domain" description="VWFA" evidence="2">
    <location>
        <begin position="282"/>
        <end position="457"/>
    </location>
</feature>
<accession>A0A5B9WCH0</accession>
<dbReference type="PROSITE" id="PS51468">
    <property type="entry name" value="VIT"/>
    <property type="match status" value="1"/>
</dbReference>
<name>A0A5B9WCH0_9BACT</name>
<dbReference type="SMART" id="SM00609">
    <property type="entry name" value="VIT"/>
    <property type="match status" value="1"/>
</dbReference>
<evidence type="ECO:0000259" key="3">
    <source>
        <dbReference type="PROSITE" id="PS51468"/>
    </source>
</evidence>
<evidence type="ECO:0000259" key="2">
    <source>
        <dbReference type="PROSITE" id="PS50234"/>
    </source>
</evidence>
<evidence type="ECO:0000313" key="5">
    <source>
        <dbReference type="Proteomes" id="UP000324233"/>
    </source>
</evidence>
<feature type="compositionally biased region" description="Low complexity" evidence="1">
    <location>
        <begin position="674"/>
        <end position="690"/>
    </location>
</feature>
<dbReference type="PANTHER" id="PTHR10338">
    <property type="entry name" value="INTER-ALPHA-TRYPSIN INHIBITOR HEAVY CHAIN FAMILY MEMBER"/>
    <property type="match status" value="1"/>
</dbReference>
<dbReference type="AlphaFoldDB" id="A0A5B9WCH0"/>
<dbReference type="Gene3D" id="3.40.50.410">
    <property type="entry name" value="von Willebrand factor, type A domain"/>
    <property type="match status" value="1"/>
</dbReference>
<dbReference type="KEGG" id="agv:OJF2_63360"/>
<dbReference type="InterPro" id="IPR013694">
    <property type="entry name" value="VIT"/>
</dbReference>
<feature type="compositionally biased region" description="Basic and acidic residues" evidence="1">
    <location>
        <begin position="693"/>
        <end position="704"/>
    </location>
</feature>
<dbReference type="PROSITE" id="PS50234">
    <property type="entry name" value="VWFA"/>
    <property type="match status" value="1"/>
</dbReference>
<dbReference type="InterPro" id="IPR050934">
    <property type="entry name" value="ITIH"/>
</dbReference>
<dbReference type="Gene3D" id="2.60.40.3680">
    <property type="match status" value="1"/>
</dbReference>